<protein>
    <submittedName>
        <fullName evidence="3">Small secreted protein</fullName>
    </submittedName>
</protein>
<evidence type="ECO:0000313" key="3">
    <source>
        <dbReference type="EMBL" id="MBP2401699.1"/>
    </source>
</evidence>
<feature type="signal peptide" evidence="2">
    <location>
        <begin position="1"/>
        <end position="28"/>
    </location>
</feature>
<gene>
    <name evidence="3" type="ORF">JO379_001168</name>
</gene>
<feature type="compositionally biased region" description="Basic and acidic residues" evidence="1">
    <location>
        <begin position="346"/>
        <end position="359"/>
    </location>
</feature>
<feature type="region of interest" description="Disordered" evidence="1">
    <location>
        <begin position="32"/>
        <end position="66"/>
    </location>
</feature>
<feature type="region of interest" description="Disordered" evidence="1">
    <location>
        <begin position="94"/>
        <end position="117"/>
    </location>
</feature>
<sequence length="385" mass="40690">MTRPTRRRVGRSRLSITLLVCGACLATASCTTGGGKDAQAAGPAAPPTAPTTPSADARPGPLPLDSLFLSREDHRKLRSALDLLVATCMKRAGVPLPPAPEAVAEPPRHERRYGISSPDQAVRYGYHLAERTTPPTPPPVTARQQRALSGTPDGRPGPGGSPPEGCNAAAARKITGTASFPADALVVRQLNMDSFEQSKNDARVRTVQRKWSDCMKAGGFSYAGPLDAPRAMAAGPRASAREIATARADIACKDRTRLIGVWSAVETAYQHRLIKERAKELAAARRERDDRLRRATEVLRSSAPPPDAPPDAPPGPCPSPAARHAAVSNPARTAATHRPRSASYSDRSDPDSARPRRADRNARIAVFKAVASGCGGAAVVDMATD</sequence>
<evidence type="ECO:0000256" key="1">
    <source>
        <dbReference type="SAM" id="MobiDB-lite"/>
    </source>
</evidence>
<comment type="caution">
    <text evidence="3">The sequence shown here is derived from an EMBL/GenBank/DDBJ whole genome shotgun (WGS) entry which is preliminary data.</text>
</comment>
<dbReference type="RefSeq" id="WP_209514212.1">
    <property type="nucleotide sequence ID" value="NZ_JAGIOH010000001.1"/>
</dbReference>
<proteinExistence type="predicted"/>
<evidence type="ECO:0000256" key="2">
    <source>
        <dbReference type="SAM" id="SignalP"/>
    </source>
</evidence>
<feature type="chain" id="PRO_5045403059" evidence="2">
    <location>
        <begin position="29"/>
        <end position="385"/>
    </location>
</feature>
<evidence type="ECO:0000313" key="4">
    <source>
        <dbReference type="Proteomes" id="UP001519291"/>
    </source>
</evidence>
<keyword evidence="4" id="KW-1185">Reference proteome</keyword>
<organism evidence="3 4">
    <name type="scientific">Streptomyces syringium</name>
    <dbReference type="NCBI Taxonomy" id="76729"/>
    <lineage>
        <taxon>Bacteria</taxon>
        <taxon>Bacillati</taxon>
        <taxon>Actinomycetota</taxon>
        <taxon>Actinomycetes</taxon>
        <taxon>Kitasatosporales</taxon>
        <taxon>Streptomycetaceae</taxon>
        <taxon>Streptomyces</taxon>
    </lineage>
</organism>
<dbReference type="EMBL" id="JAGIOH010000001">
    <property type="protein sequence ID" value="MBP2401699.1"/>
    <property type="molecule type" value="Genomic_DNA"/>
</dbReference>
<keyword evidence="2" id="KW-0732">Signal</keyword>
<accession>A0ABS4XYV1</accession>
<feature type="region of interest" description="Disordered" evidence="1">
    <location>
        <begin position="296"/>
        <end position="359"/>
    </location>
</feature>
<dbReference type="GeneID" id="91568028"/>
<name>A0ABS4XYV1_9ACTN</name>
<dbReference type="PROSITE" id="PS51257">
    <property type="entry name" value="PROKAR_LIPOPROTEIN"/>
    <property type="match status" value="1"/>
</dbReference>
<reference evidence="3 4" key="1">
    <citation type="submission" date="2021-03" db="EMBL/GenBank/DDBJ databases">
        <title>Sequencing the genomes of 1000 actinobacteria strains.</title>
        <authorList>
            <person name="Klenk H.-P."/>
        </authorList>
    </citation>
    <scope>NUCLEOTIDE SEQUENCE [LARGE SCALE GENOMIC DNA]</scope>
    <source>
        <strain evidence="3 4">DSM 41480</strain>
    </source>
</reference>
<dbReference type="Proteomes" id="UP001519291">
    <property type="component" value="Unassembled WGS sequence"/>
</dbReference>
<feature type="compositionally biased region" description="Pro residues" evidence="1">
    <location>
        <begin position="303"/>
        <end position="319"/>
    </location>
</feature>
<feature type="region of interest" description="Disordered" evidence="1">
    <location>
        <begin position="130"/>
        <end position="168"/>
    </location>
</feature>